<feature type="non-terminal residue" evidence="4">
    <location>
        <position position="1"/>
    </location>
</feature>
<accession>A0A4Y2TGV2</accession>
<comment type="caution">
    <text evidence="4">The sequence shown here is derived from an EMBL/GenBank/DDBJ whole genome shotgun (WGS) entry which is preliminary data.</text>
</comment>
<organism evidence="4 6">
    <name type="scientific">Araneus ventricosus</name>
    <name type="common">Orbweaver spider</name>
    <name type="synonym">Epeira ventricosa</name>
    <dbReference type="NCBI Taxonomy" id="182803"/>
    <lineage>
        <taxon>Eukaryota</taxon>
        <taxon>Metazoa</taxon>
        <taxon>Ecdysozoa</taxon>
        <taxon>Arthropoda</taxon>
        <taxon>Chelicerata</taxon>
        <taxon>Arachnida</taxon>
        <taxon>Araneae</taxon>
        <taxon>Araneomorphae</taxon>
        <taxon>Entelegynae</taxon>
        <taxon>Araneoidea</taxon>
        <taxon>Araneidae</taxon>
        <taxon>Araneus</taxon>
    </lineage>
</organism>
<name>A0A4Y2TGV2_ARAVE</name>
<feature type="compositionally biased region" description="Basic residues" evidence="1">
    <location>
        <begin position="17"/>
        <end position="28"/>
    </location>
</feature>
<evidence type="ECO:0000313" key="5">
    <source>
        <dbReference type="EMBL" id="GBO00544.1"/>
    </source>
</evidence>
<evidence type="ECO:0000313" key="2">
    <source>
        <dbReference type="EMBL" id="GBN85708.1"/>
    </source>
</evidence>
<evidence type="ECO:0000256" key="1">
    <source>
        <dbReference type="SAM" id="MobiDB-lite"/>
    </source>
</evidence>
<reference evidence="4 6" key="1">
    <citation type="journal article" date="2019" name="Sci. Rep.">
        <title>Orb-weaving spider Araneus ventricosus genome elucidates the spidroin gene catalogue.</title>
        <authorList>
            <person name="Kono N."/>
            <person name="Nakamura H."/>
            <person name="Ohtoshi R."/>
            <person name="Moran D.A.P."/>
            <person name="Shinohara A."/>
            <person name="Yoshida Y."/>
            <person name="Fujiwara M."/>
            <person name="Mori M."/>
            <person name="Tomita M."/>
            <person name="Arakawa K."/>
        </authorList>
    </citation>
    <scope>NUCLEOTIDE SEQUENCE [LARGE SCALE GENOMIC DNA]</scope>
</reference>
<dbReference type="EMBL" id="BGPR01028559">
    <property type="protein sequence ID" value="GBN99777.1"/>
    <property type="molecule type" value="Genomic_DNA"/>
</dbReference>
<protein>
    <submittedName>
        <fullName evidence="4">Uncharacterized protein</fullName>
    </submittedName>
</protein>
<feature type="region of interest" description="Disordered" evidence="1">
    <location>
        <begin position="60"/>
        <end position="85"/>
    </location>
</feature>
<keyword evidence="6" id="KW-1185">Reference proteome</keyword>
<dbReference type="EMBL" id="BGPR01020904">
    <property type="protein sequence ID" value="GBN85708.1"/>
    <property type="molecule type" value="Genomic_DNA"/>
</dbReference>
<dbReference type="AlphaFoldDB" id="A0A4Y2TGV2"/>
<gene>
    <name evidence="4" type="ORF">AVEN_170097_1</name>
    <name evidence="2" type="ORF">AVEN_188046_1</name>
    <name evidence="5" type="ORF">AVEN_204488_1</name>
    <name evidence="3" type="ORF">AVEN_29917_1</name>
</gene>
<sequence length="105" mass="12075">DNSVIKSTDNKISPKAPLHRKNNNATKNRAKKLFREEKWALDSPTAGSSVYEKSRVVEQPIAQKKRRQKKVVKTAKKPKTSMKHDYNLRSRTLLTPPTKLESYIT</sequence>
<dbReference type="EMBL" id="BGPR01029017">
    <property type="protein sequence ID" value="GBO00544.1"/>
    <property type="molecule type" value="Genomic_DNA"/>
</dbReference>
<dbReference type="EMBL" id="BGPR01028557">
    <property type="protein sequence ID" value="GBN99775.1"/>
    <property type="molecule type" value="Genomic_DNA"/>
</dbReference>
<evidence type="ECO:0000313" key="6">
    <source>
        <dbReference type="Proteomes" id="UP000499080"/>
    </source>
</evidence>
<feature type="region of interest" description="Disordered" evidence="1">
    <location>
        <begin position="1"/>
        <end position="28"/>
    </location>
</feature>
<feature type="compositionally biased region" description="Polar residues" evidence="1">
    <location>
        <begin position="1"/>
        <end position="11"/>
    </location>
</feature>
<evidence type="ECO:0000313" key="3">
    <source>
        <dbReference type="EMBL" id="GBN99775.1"/>
    </source>
</evidence>
<feature type="compositionally biased region" description="Basic residues" evidence="1">
    <location>
        <begin position="63"/>
        <end position="81"/>
    </location>
</feature>
<dbReference type="Proteomes" id="UP000499080">
    <property type="component" value="Unassembled WGS sequence"/>
</dbReference>
<proteinExistence type="predicted"/>
<evidence type="ECO:0000313" key="4">
    <source>
        <dbReference type="EMBL" id="GBN99777.1"/>
    </source>
</evidence>